<evidence type="ECO:0000313" key="1">
    <source>
        <dbReference type="EMBL" id="MCR1899688.1"/>
    </source>
</evidence>
<name>A0AAE3L495_9FIRM</name>
<accession>A0AAE3L495</accession>
<comment type="caution">
    <text evidence="1">The sequence shown here is derived from an EMBL/GenBank/DDBJ whole genome shotgun (WGS) entry which is preliminary data.</text>
</comment>
<reference evidence="1" key="1">
    <citation type="submission" date="2022-07" db="EMBL/GenBank/DDBJ databases">
        <title>Enhanced cultured diversity of the mouse gut microbiota enables custom-made synthetic communities.</title>
        <authorList>
            <person name="Afrizal A."/>
        </authorList>
    </citation>
    <scope>NUCLEOTIDE SEQUENCE</scope>
    <source>
        <strain evidence="1">DSM 28593</strain>
    </source>
</reference>
<organism evidence="1 2">
    <name type="scientific">Irregularibacter muris</name>
    <dbReference type="NCBI Taxonomy" id="1796619"/>
    <lineage>
        <taxon>Bacteria</taxon>
        <taxon>Bacillati</taxon>
        <taxon>Bacillota</taxon>
        <taxon>Clostridia</taxon>
        <taxon>Eubacteriales</taxon>
        <taxon>Eubacteriaceae</taxon>
        <taxon>Irregularibacter</taxon>
    </lineage>
</organism>
<proteinExistence type="predicted"/>
<sequence>MKKKKYYIIIFAVLFILGSAYRFVQLNKDLWGEELYTEVNYASTFNINGINFEIEQFEILENVDDQGSSDLKFFINLYKHGEITSEGFHKGPFNIELFYTDYPTSIILNISDKKERIIGNYVTVYDEYAEDNLGYAGDKLKFAEVQRGERDLGEKKENVTLRFRVDKDTMKNIYEDTYQVKLVFPKDSDGLKFNFIKIHMNQLLNKERV</sequence>
<protein>
    <submittedName>
        <fullName evidence="1">Uncharacterized protein</fullName>
    </submittedName>
</protein>
<dbReference type="AlphaFoldDB" id="A0AAE3L495"/>
<evidence type="ECO:0000313" key="2">
    <source>
        <dbReference type="Proteomes" id="UP001205748"/>
    </source>
</evidence>
<gene>
    <name evidence="1" type="ORF">NSA47_11945</name>
</gene>
<dbReference type="EMBL" id="JANKAS010000012">
    <property type="protein sequence ID" value="MCR1899688.1"/>
    <property type="molecule type" value="Genomic_DNA"/>
</dbReference>
<dbReference type="RefSeq" id="WP_257532300.1">
    <property type="nucleotide sequence ID" value="NZ_JANKAS010000012.1"/>
</dbReference>
<keyword evidence="2" id="KW-1185">Reference proteome</keyword>
<dbReference type="Proteomes" id="UP001205748">
    <property type="component" value="Unassembled WGS sequence"/>
</dbReference>